<dbReference type="GO" id="GO:0015095">
    <property type="term" value="F:magnesium ion transmembrane transporter activity"/>
    <property type="evidence" value="ECO:0007669"/>
    <property type="project" value="TreeGrafter"/>
</dbReference>
<evidence type="ECO:0000256" key="1">
    <source>
        <dbReference type="ARBA" id="ARBA00004651"/>
    </source>
</evidence>
<accession>A0A165AJP6</accession>
<evidence type="ECO:0000256" key="2">
    <source>
        <dbReference type="ARBA" id="ARBA00009765"/>
    </source>
</evidence>
<evidence type="ECO:0000256" key="6">
    <source>
        <dbReference type="ARBA" id="ARBA00022842"/>
    </source>
</evidence>
<dbReference type="Proteomes" id="UP000076442">
    <property type="component" value="Unassembled WGS sequence"/>
</dbReference>
<comment type="subcellular location">
    <subcellularLocation>
        <location evidence="1">Cell membrane</location>
        <topology evidence="1">Multi-pass membrane protein</topology>
    </subcellularLocation>
</comment>
<keyword evidence="8" id="KW-0406">Ion transport</keyword>
<dbReference type="Proteomes" id="UP000665181">
    <property type="component" value="Unassembled WGS sequence"/>
</dbReference>
<dbReference type="GO" id="GO:0000287">
    <property type="term" value="F:magnesium ion binding"/>
    <property type="evidence" value="ECO:0007669"/>
    <property type="project" value="TreeGrafter"/>
</dbReference>
<evidence type="ECO:0000313" key="14">
    <source>
        <dbReference type="EMBL" id="KZD91728.1"/>
    </source>
</evidence>
<evidence type="ECO:0000313" key="15">
    <source>
        <dbReference type="EMBL" id="MBO3792921.1"/>
    </source>
</evidence>
<dbReference type="InterPro" id="IPR045861">
    <property type="entry name" value="CorA_cytoplasmic_dom"/>
</dbReference>
<evidence type="ECO:0000313" key="17">
    <source>
        <dbReference type="Proteomes" id="UP000665181"/>
    </source>
</evidence>
<dbReference type="InterPro" id="IPR002523">
    <property type="entry name" value="MgTranspt_CorA/ZnTranspt_ZntB"/>
</dbReference>
<evidence type="ECO:0000256" key="8">
    <source>
        <dbReference type="ARBA" id="ARBA00023065"/>
    </source>
</evidence>
<dbReference type="EMBL" id="LJZV01000012">
    <property type="protein sequence ID" value="KZD91728.1"/>
    <property type="molecule type" value="Genomic_DNA"/>
</dbReference>
<keyword evidence="4" id="KW-1003">Cell membrane</keyword>
<dbReference type="GO" id="GO:0005886">
    <property type="term" value="C:plasma membrane"/>
    <property type="evidence" value="ECO:0007669"/>
    <property type="project" value="UniProtKB-SubCell"/>
</dbReference>
<reference evidence="13 16" key="1">
    <citation type="submission" date="2015-09" db="EMBL/GenBank/DDBJ databases">
        <title>Spore heat resistance.</title>
        <authorList>
            <person name="Boekhorst J."/>
            <person name="Berendsen E.M."/>
            <person name="Wells-Bennik M.H."/>
            <person name="Kuipers O.P."/>
        </authorList>
    </citation>
    <scope>NUCLEOTIDE SEQUENCE [LARGE SCALE GENOMIC DNA]</scope>
    <source>
        <strain evidence="13 16">B4122</strain>
    </source>
</reference>
<gene>
    <name evidence="15" type="primary">corA</name>
    <name evidence="15" type="synonym">yqhC</name>
    <name evidence="15" type="synonym">yqxL</name>
    <name evidence="14" type="ORF">B4122_2370</name>
    <name evidence="13" type="ORF">B4122_4245</name>
    <name evidence="15" type="ORF">J5227_00995</name>
</gene>
<dbReference type="Pfam" id="PF01544">
    <property type="entry name" value="CorA"/>
    <property type="match status" value="1"/>
</dbReference>
<feature type="transmembrane region" description="Helical" evidence="12">
    <location>
        <begin position="272"/>
        <end position="292"/>
    </location>
</feature>
<evidence type="ECO:0000256" key="4">
    <source>
        <dbReference type="ARBA" id="ARBA00022475"/>
    </source>
</evidence>
<dbReference type="InterPro" id="IPR045863">
    <property type="entry name" value="CorA_TM1_TM2"/>
</dbReference>
<dbReference type="EMBL" id="JAGFPW010000001">
    <property type="protein sequence ID" value="MBO3792921.1"/>
    <property type="molecule type" value="Genomic_DNA"/>
</dbReference>
<evidence type="ECO:0000313" key="16">
    <source>
        <dbReference type="Proteomes" id="UP000076442"/>
    </source>
</evidence>
<evidence type="ECO:0000313" key="13">
    <source>
        <dbReference type="EMBL" id="KZD88820.1"/>
    </source>
</evidence>
<organism evidence="15 17">
    <name type="scientific">Bacillus subtilis</name>
    <dbReference type="NCBI Taxonomy" id="1423"/>
    <lineage>
        <taxon>Bacteria</taxon>
        <taxon>Bacillati</taxon>
        <taxon>Bacillota</taxon>
        <taxon>Bacilli</taxon>
        <taxon>Bacillales</taxon>
        <taxon>Bacillaceae</taxon>
        <taxon>Bacillus</taxon>
    </lineage>
</organism>
<comment type="catalytic activity">
    <reaction evidence="10">
        <text>Mg(2+)(in) = Mg(2+)(out)</text>
        <dbReference type="Rhea" id="RHEA:29827"/>
        <dbReference type="ChEBI" id="CHEBI:18420"/>
    </reaction>
</comment>
<evidence type="ECO:0000256" key="12">
    <source>
        <dbReference type="SAM" id="Phobius"/>
    </source>
</evidence>
<evidence type="ECO:0000256" key="10">
    <source>
        <dbReference type="ARBA" id="ARBA00034269"/>
    </source>
</evidence>
<evidence type="ECO:0000256" key="5">
    <source>
        <dbReference type="ARBA" id="ARBA00022692"/>
    </source>
</evidence>
<dbReference type="CDD" id="cd12821">
    <property type="entry name" value="EcCorA_ZntB-like"/>
    <property type="match status" value="1"/>
</dbReference>
<evidence type="ECO:0000256" key="3">
    <source>
        <dbReference type="ARBA" id="ARBA00022448"/>
    </source>
</evidence>
<dbReference type="AlphaFoldDB" id="A0A165AJP6"/>
<dbReference type="PANTHER" id="PTHR46494">
    <property type="entry name" value="CORA FAMILY METAL ION TRANSPORTER (EUROFUNG)"/>
    <property type="match status" value="1"/>
</dbReference>
<dbReference type="PANTHER" id="PTHR46494:SF2">
    <property type="entry name" value="MAGNESIUM TRANSPORT PROTEIN CORA"/>
    <property type="match status" value="1"/>
</dbReference>
<dbReference type="Gene3D" id="1.20.58.340">
    <property type="entry name" value="Magnesium transport protein CorA, transmembrane region"/>
    <property type="match status" value="2"/>
</dbReference>
<name>A0A165AJP6_BACIU</name>
<reference evidence="15" key="2">
    <citation type="submission" date="2021-03" db="EMBL/GenBank/DDBJ databases">
        <title>Isolation of Bacillus subtilis from fermented food sample.</title>
        <authorList>
            <person name="Lakshmanan V."/>
            <person name="Athira K."/>
            <person name="Rajagopal K."/>
        </authorList>
    </citation>
    <scope>NUCLEOTIDE SEQUENCE</scope>
    <source>
        <strain evidence="15">S1</strain>
    </source>
</reference>
<keyword evidence="7 12" id="KW-1133">Transmembrane helix</keyword>
<dbReference type="GO" id="GO:0015087">
    <property type="term" value="F:cobalt ion transmembrane transporter activity"/>
    <property type="evidence" value="ECO:0007669"/>
    <property type="project" value="TreeGrafter"/>
</dbReference>
<comment type="caution">
    <text evidence="15">The sequence shown here is derived from an EMBL/GenBank/DDBJ whole genome shotgun (WGS) entry which is preliminary data.</text>
</comment>
<feature type="transmembrane region" description="Helical" evidence="12">
    <location>
        <begin position="240"/>
        <end position="260"/>
    </location>
</feature>
<keyword evidence="6" id="KW-0460">Magnesium</keyword>
<keyword evidence="9 12" id="KW-0472">Membrane</keyword>
<protein>
    <submittedName>
        <fullName evidence="13">Magnesium and cobalt transport protein CorA</fullName>
    </submittedName>
    <submittedName>
        <fullName evidence="15">Magnesium transporter CorA</fullName>
    </submittedName>
</protein>
<dbReference type="SUPFAM" id="SSF143865">
    <property type="entry name" value="CorA soluble domain-like"/>
    <property type="match status" value="1"/>
</dbReference>
<dbReference type="RefSeq" id="WP_042976502.1">
    <property type="nucleotide sequence ID" value="NZ_JAGFPW010000001.1"/>
</dbReference>
<comment type="function">
    <text evidence="11">Mediates influx of magnesium ions. Alternates between open and closed states. Activated by low cytoplasmic Mg(2+) levels. Inactive when cytoplasmic Mg(2+) levels are high.</text>
</comment>
<dbReference type="FunFam" id="1.20.58.340:FF:000004">
    <property type="entry name" value="Magnesium transport protein CorA"/>
    <property type="match status" value="1"/>
</dbReference>
<sequence>MKAHTGKDWFWYQMGPQERSKARDLIHFSHWPQCEKWFENNHHVNFLRVDTTETENEAVFGSIVYDQGLGEEKDHTVFHFYITRQYFFTINFDFSILREIKGKEVVRQMERADNAIEGFLILLGELMNAYLIGVDEFEVKLRKLRWQIKDDNSKSILNRVHLLRHELMIWKNLILSAKKIEMALKETFLPQNEEKKDYQRTQLKIDRGFTYISEFEGELNNLLHSEEVITSHRGNEIVKALTIFTTLFTPITALGALWGMNFSVMPELNWKYGYLFSLLLIVTSTVLIYLYLRKKGWTGDMLQERKKKKKPRKRRIL</sequence>
<dbReference type="SUPFAM" id="SSF144083">
    <property type="entry name" value="Magnesium transport protein CorA, transmembrane region"/>
    <property type="match status" value="1"/>
</dbReference>
<evidence type="ECO:0000256" key="11">
    <source>
        <dbReference type="ARBA" id="ARBA00045497"/>
    </source>
</evidence>
<proteinExistence type="inferred from homology"/>
<dbReference type="GO" id="GO:0050897">
    <property type="term" value="F:cobalt ion binding"/>
    <property type="evidence" value="ECO:0007669"/>
    <property type="project" value="TreeGrafter"/>
</dbReference>
<evidence type="ECO:0000256" key="9">
    <source>
        <dbReference type="ARBA" id="ARBA00023136"/>
    </source>
</evidence>
<comment type="similarity">
    <text evidence="2">Belongs to the CorA metal ion transporter (MIT) (TC 1.A.35) family.</text>
</comment>
<evidence type="ECO:0000256" key="7">
    <source>
        <dbReference type="ARBA" id="ARBA00022989"/>
    </source>
</evidence>
<dbReference type="EMBL" id="LJZV01000026">
    <property type="protein sequence ID" value="KZD88820.1"/>
    <property type="molecule type" value="Genomic_DNA"/>
</dbReference>
<keyword evidence="5 12" id="KW-0812">Transmembrane</keyword>
<keyword evidence="3" id="KW-0813">Transport</keyword>